<accession>A0ABQ5NN19</accession>
<gene>
    <name evidence="1" type="ORF">LYSBPC_28290</name>
</gene>
<evidence type="ECO:0000313" key="2">
    <source>
        <dbReference type="Proteomes" id="UP001065593"/>
    </source>
</evidence>
<dbReference type="Proteomes" id="UP001065593">
    <property type="component" value="Unassembled WGS sequence"/>
</dbReference>
<sequence length="592" mass="69572">MNLAEFSIDKVVIIDDAFISRDTALNNVTDEIINYLREYEVEFDDYKSNYPEAALKDFFESIEMEDAEIEFILEATKMNYSYFTEVLDDERSVEWYLPNEFLEKINSSYSYSDEMSILFVVDKRLEGTKERYYDKLKEVLQSISKMLEGKDNRYLFIYTSQIEKFKNYSDVNTYLEKLNLDKDTADNLALHLNFVEKNVELEEGKINTAVLKSQKANLLSKFNTIQRNTMHSILPKVWEVNNNELLLHYNYLSEGQHIDEILYSIYKNKFENVYLDEIKSTEHNIIASLRKFIHKHIENTADIETYNLQARIIKELNHSINKPEDLHQVYRSDDISYGDLIQVGSKLYMVCSQNCDITVRANGKRVDSEFLLLEIKETNTQINSKEISRILETILNYSFRNHNKKTTFLNELLILSEFKQLINNEAILAELNDYVNTKKENQENYKFSCTDFLAEKKGYSYKSKTIYNKIPTFVLDSLLLESDDGIKVDKDVINNNQHIRYAMKKAINNGFEDFKKKFDKWNVDIDIGKFLGELLFEGLEIIDAVDENRELKSLEFKRIRRIGRIKQDEAQAIHQAYVENLTRIAVNSSPII</sequence>
<evidence type="ECO:0000313" key="1">
    <source>
        <dbReference type="EMBL" id="GLC89702.1"/>
    </source>
</evidence>
<organism evidence="1 2">
    <name type="scientific">Lysinibacillus piscis</name>
    <dbReference type="NCBI Taxonomy" id="2518931"/>
    <lineage>
        <taxon>Bacteria</taxon>
        <taxon>Bacillati</taxon>
        <taxon>Bacillota</taxon>
        <taxon>Bacilli</taxon>
        <taxon>Bacillales</taxon>
        <taxon>Bacillaceae</taxon>
        <taxon>Lysinibacillus</taxon>
    </lineage>
</organism>
<dbReference type="EMBL" id="BRZA01000003">
    <property type="protein sequence ID" value="GLC89702.1"/>
    <property type="molecule type" value="Genomic_DNA"/>
</dbReference>
<comment type="caution">
    <text evidence="1">The sequence shown here is derived from an EMBL/GenBank/DDBJ whole genome shotgun (WGS) entry which is preliminary data.</text>
</comment>
<protein>
    <submittedName>
        <fullName evidence="1">Uncharacterized protein</fullName>
    </submittedName>
</protein>
<dbReference type="RefSeq" id="WP_264989538.1">
    <property type="nucleotide sequence ID" value="NZ_BRZA01000003.1"/>
</dbReference>
<proteinExistence type="predicted"/>
<reference evidence="1" key="1">
    <citation type="submission" date="2022-08" db="EMBL/GenBank/DDBJ databases">
        <title>Draft genome sequence of Lysinibacillus sp. strain KH24.</title>
        <authorList>
            <person name="Kanbe H."/>
            <person name="Itoh H."/>
        </authorList>
    </citation>
    <scope>NUCLEOTIDE SEQUENCE</scope>
    <source>
        <strain evidence="1">KH24</strain>
    </source>
</reference>
<name>A0ABQ5NN19_9BACI</name>
<keyword evidence="2" id="KW-1185">Reference proteome</keyword>